<sequence>MSTKLTLTLEKEVIEKAKEYAHEQKRSLSNLIEEYLRSITEGKEAKDIELTPLVKSLKGSVKIPESGSFDEKQILEDELIKKYLG</sequence>
<accession>A0A4R4K9E6</accession>
<organism evidence="1 2">
    <name type="scientific">Arundinibacter roseus</name>
    <dbReference type="NCBI Taxonomy" id="2070510"/>
    <lineage>
        <taxon>Bacteria</taxon>
        <taxon>Pseudomonadati</taxon>
        <taxon>Bacteroidota</taxon>
        <taxon>Cytophagia</taxon>
        <taxon>Cytophagales</taxon>
        <taxon>Spirosomataceae</taxon>
        <taxon>Arundinibacter</taxon>
    </lineage>
</organism>
<dbReference type="Proteomes" id="UP000295706">
    <property type="component" value="Unassembled WGS sequence"/>
</dbReference>
<reference evidence="1 2" key="1">
    <citation type="submission" date="2019-02" db="EMBL/GenBank/DDBJ databases">
        <title>Arundinibacter roseus gen. nov., sp. nov., a new member of the family Cytophagaceae.</title>
        <authorList>
            <person name="Szuroczki S."/>
            <person name="Khayer B."/>
            <person name="Sproer C."/>
            <person name="Toumi M."/>
            <person name="Szabo A."/>
            <person name="Felfoldi T."/>
            <person name="Schumann P."/>
            <person name="Toth E."/>
        </authorList>
    </citation>
    <scope>NUCLEOTIDE SEQUENCE [LARGE SCALE GENOMIC DNA]</scope>
    <source>
        <strain evidence="1 2">DMA-k-7a</strain>
    </source>
</reference>
<dbReference type="RefSeq" id="WP_132118819.1">
    <property type="nucleotide sequence ID" value="NZ_SMJU01000008.1"/>
</dbReference>
<evidence type="ECO:0000313" key="1">
    <source>
        <dbReference type="EMBL" id="TDB64123.1"/>
    </source>
</evidence>
<keyword evidence="2" id="KW-1185">Reference proteome</keyword>
<evidence type="ECO:0000313" key="2">
    <source>
        <dbReference type="Proteomes" id="UP000295706"/>
    </source>
</evidence>
<dbReference type="OrthoDB" id="1121643at2"/>
<dbReference type="InterPro" id="IPR045944">
    <property type="entry name" value="DUF6364"/>
</dbReference>
<evidence type="ECO:0008006" key="3">
    <source>
        <dbReference type="Google" id="ProtNLM"/>
    </source>
</evidence>
<dbReference type="EMBL" id="SMJU01000008">
    <property type="protein sequence ID" value="TDB64123.1"/>
    <property type="molecule type" value="Genomic_DNA"/>
</dbReference>
<comment type="caution">
    <text evidence="1">The sequence shown here is derived from an EMBL/GenBank/DDBJ whole genome shotgun (WGS) entry which is preliminary data.</text>
</comment>
<dbReference type="AlphaFoldDB" id="A0A4R4K9E6"/>
<protein>
    <recommendedName>
        <fullName evidence="3">Antitoxin</fullName>
    </recommendedName>
</protein>
<dbReference type="Pfam" id="PF19891">
    <property type="entry name" value="DUF6364"/>
    <property type="match status" value="1"/>
</dbReference>
<proteinExistence type="predicted"/>
<gene>
    <name evidence="1" type="ORF">EZE20_14375</name>
</gene>
<name>A0A4R4K9E6_9BACT</name>